<reference evidence="1" key="1">
    <citation type="submission" date="2019-11" db="EMBL/GenBank/DDBJ databases">
        <title>Lipid analysis of CO2-rich subsurface aquifers suggests an autotrophy-based deep biosphere with lysolipids enriched in CPR bacteria.</title>
        <authorList>
            <person name="Probst A.J."/>
            <person name="Elling F.J."/>
            <person name="Castelle C.J."/>
            <person name="Zhu Q."/>
            <person name="Elvert M."/>
            <person name="Birarda G."/>
            <person name="Holman H.-Y."/>
            <person name="Lane K.R."/>
            <person name="Ladd B."/>
            <person name="Ryan M.C."/>
            <person name="Woyke T."/>
            <person name="Hinrichs K.-U."/>
            <person name="Banfield J.F."/>
        </authorList>
    </citation>
    <scope>NUCLEOTIDE SEQUENCE</scope>
    <source>
        <strain evidence="1">CG_2015-04_33_537</strain>
    </source>
</reference>
<evidence type="ECO:0000313" key="1">
    <source>
        <dbReference type="EMBL" id="NCS91891.1"/>
    </source>
</evidence>
<dbReference type="EMBL" id="JAACQH010000124">
    <property type="protein sequence ID" value="NCS91891.1"/>
    <property type="molecule type" value="Genomic_DNA"/>
</dbReference>
<name>A0A8J7YZJ4_9ARCH</name>
<evidence type="ECO:0000313" key="2">
    <source>
        <dbReference type="Proteomes" id="UP000738826"/>
    </source>
</evidence>
<dbReference type="Gene3D" id="3.40.50.720">
    <property type="entry name" value="NAD(P)-binding Rossmann-like Domain"/>
    <property type="match status" value="1"/>
</dbReference>
<dbReference type="Proteomes" id="UP000738826">
    <property type="component" value="Unassembled WGS sequence"/>
</dbReference>
<sequence>MKNLKNEIEDSDIIINATSVGMFPNADKCPIKEYYILYSKRKVCNGCCI</sequence>
<comment type="caution">
    <text evidence="1">The sequence shown here is derived from an EMBL/GenBank/DDBJ whole genome shotgun (WGS) entry which is preliminary data.</text>
</comment>
<accession>A0A8J7YZJ4</accession>
<dbReference type="AlphaFoldDB" id="A0A8J7YZJ4"/>
<organism evidence="1 2">
    <name type="scientific">Candidatus Altarchaeum hamiconexum</name>
    <dbReference type="NCBI Taxonomy" id="1803513"/>
    <lineage>
        <taxon>Archaea</taxon>
        <taxon>Candidatus Altarchaeota</taxon>
        <taxon>Candidatus Altiarchaeia</taxon>
        <taxon>Candidatus Altarchaeales</taxon>
        <taxon>Candidatus Altarchaeaceae</taxon>
        <taxon>Candidatus Altarchaeum</taxon>
    </lineage>
</organism>
<gene>
    <name evidence="1" type="ORF">GW779_05775</name>
</gene>
<protein>
    <submittedName>
        <fullName evidence="1">Uncharacterized protein</fullName>
    </submittedName>
</protein>
<proteinExistence type="predicted"/>